<protein>
    <recommendedName>
        <fullName evidence="4">mitogen-activated protein kinase</fullName>
        <ecNumber evidence="4">2.7.11.24</ecNumber>
    </recommendedName>
</protein>
<dbReference type="SUPFAM" id="SSF56112">
    <property type="entry name" value="Protein kinase-like (PK-like)"/>
    <property type="match status" value="1"/>
</dbReference>
<evidence type="ECO:0000256" key="6">
    <source>
        <dbReference type="ARBA" id="ARBA00022527"/>
    </source>
</evidence>
<comment type="cofactor">
    <cofactor evidence="1">
        <name>Mg(2+)</name>
        <dbReference type="ChEBI" id="CHEBI:18420"/>
    </cofactor>
</comment>
<evidence type="ECO:0000313" key="14">
    <source>
        <dbReference type="EMBL" id="PWI70472.1"/>
    </source>
</evidence>
<proteinExistence type="predicted"/>
<dbReference type="PROSITE" id="PS00108">
    <property type="entry name" value="PROTEIN_KINASE_ST"/>
    <property type="match status" value="1"/>
</dbReference>
<sequence>MAEFVRAQIFGTTFEITSRYGRSPAVPAGPRHPAAPDAQRPSDAASLLRRPPTRPPWFPSLTSSQILGSPARWHGRLWTRLVGHPRPRQPGSTPSPPLLTASRRSSARDQLTNQNVAVKKIMKPFSTPVLAKRTYRELKLLKHLRHENVISLSDIFISPLEDIYFVTELLGTDLHRLLTSRPLEKQFIQYFLYQIMRGLKYVHSAGVVHRDLKPSNILVNENCDLKICDFGLARIQDPQMTGYVSTRYYRAPEIMLTWQKYDVEVDIWSAGCIFAEMLEGKPLFPGKDHVNQFSIITELLGTPPDDVINTIASENTLRFVKSLPKRERQPLKDKFKNADDAAIDLLERMLVFDPKKRITATEALAHEYLAPYHDPTDEPVADEKFDWSFNDADLPVDTWKIMMYSEILDYHNVDSNPQAMDGQQFNGQ</sequence>
<dbReference type="AlphaFoldDB" id="A0A2U3E7J0"/>
<evidence type="ECO:0000313" key="15">
    <source>
        <dbReference type="Proteomes" id="UP000245956"/>
    </source>
</evidence>
<dbReference type="PANTHER" id="PTHR24055">
    <property type="entry name" value="MITOGEN-ACTIVATED PROTEIN KINASE"/>
    <property type="match status" value="1"/>
</dbReference>
<dbReference type="GO" id="GO:0005737">
    <property type="term" value="C:cytoplasm"/>
    <property type="evidence" value="ECO:0007669"/>
    <property type="project" value="UniProtKB-SubCell"/>
</dbReference>
<dbReference type="SMART" id="SM00220">
    <property type="entry name" value="S_TKc"/>
    <property type="match status" value="1"/>
</dbReference>
<dbReference type="EC" id="2.7.11.24" evidence="4"/>
<comment type="subcellular location">
    <subcellularLocation>
        <location evidence="3">Cytoplasm</location>
    </subcellularLocation>
    <subcellularLocation>
        <location evidence="2">Nucleus</location>
    </subcellularLocation>
</comment>
<gene>
    <name evidence="14" type="ORF">PCL_12871</name>
</gene>
<dbReference type="PROSITE" id="PS01351">
    <property type="entry name" value="MAPK"/>
    <property type="match status" value="1"/>
</dbReference>
<dbReference type="Proteomes" id="UP000245956">
    <property type="component" value="Unassembled WGS sequence"/>
</dbReference>
<organism evidence="14 15">
    <name type="scientific">Purpureocillium lilacinum</name>
    <name type="common">Paecilomyces lilacinus</name>
    <dbReference type="NCBI Taxonomy" id="33203"/>
    <lineage>
        <taxon>Eukaryota</taxon>
        <taxon>Fungi</taxon>
        <taxon>Dikarya</taxon>
        <taxon>Ascomycota</taxon>
        <taxon>Pezizomycotina</taxon>
        <taxon>Sordariomycetes</taxon>
        <taxon>Hypocreomycetidae</taxon>
        <taxon>Hypocreales</taxon>
        <taxon>Ophiocordycipitaceae</taxon>
        <taxon>Purpureocillium</taxon>
    </lineage>
</organism>
<dbReference type="GO" id="GO:0004707">
    <property type="term" value="F:MAP kinase activity"/>
    <property type="evidence" value="ECO:0007669"/>
    <property type="project" value="UniProtKB-EC"/>
</dbReference>
<comment type="caution">
    <text evidence="14">The sequence shown here is derived from an EMBL/GenBank/DDBJ whole genome shotgun (WGS) entry which is preliminary data.</text>
</comment>
<accession>A0A2U3E7J0</accession>
<evidence type="ECO:0000256" key="9">
    <source>
        <dbReference type="ARBA" id="ARBA00022777"/>
    </source>
</evidence>
<feature type="region of interest" description="Disordered" evidence="12">
    <location>
        <begin position="20"/>
        <end position="61"/>
    </location>
</feature>
<reference evidence="14 15" key="1">
    <citation type="journal article" date="2016" name="Front. Microbiol.">
        <title>Genome and transcriptome sequences reveal the specific parasitism of the nematophagous Purpureocillium lilacinum 36-1.</title>
        <authorList>
            <person name="Xie J."/>
            <person name="Li S."/>
            <person name="Mo C."/>
            <person name="Xiao X."/>
            <person name="Peng D."/>
            <person name="Wang G."/>
            <person name="Xiao Y."/>
        </authorList>
    </citation>
    <scope>NUCLEOTIDE SEQUENCE [LARGE SCALE GENOMIC DNA]</scope>
    <source>
        <strain evidence="14 15">36-1</strain>
    </source>
</reference>
<evidence type="ECO:0000256" key="11">
    <source>
        <dbReference type="ARBA" id="ARBA00023242"/>
    </source>
</evidence>
<dbReference type="InterPro" id="IPR000719">
    <property type="entry name" value="Prot_kinase_dom"/>
</dbReference>
<keyword evidence="8" id="KW-0547">Nucleotide-binding</keyword>
<evidence type="ECO:0000256" key="3">
    <source>
        <dbReference type="ARBA" id="ARBA00004496"/>
    </source>
</evidence>
<keyword evidence="5" id="KW-0963">Cytoplasm</keyword>
<feature type="domain" description="Protein kinase" evidence="13">
    <location>
        <begin position="84"/>
        <end position="369"/>
    </location>
</feature>
<dbReference type="InterPro" id="IPR003527">
    <property type="entry name" value="MAP_kinase_CS"/>
</dbReference>
<evidence type="ECO:0000256" key="12">
    <source>
        <dbReference type="SAM" id="MobiDB-lite"/>
    </source>
</evidence>
<keyword evidence="7" id="KW-0808">Transferase</keyword>
<dbReference type="Gene3D" id="3.30.200.20">
    <property type="entry name" value="Phosphorylase Kinase, domain 1"/>
    <property type="match status" value="1"/>
</dbReference>
<evidence type="ECO:0000259" key="13">
    <source>
        <dbReference type="PROSITE" id="PS50011"/>
    </source>
</evidence>
<evidence type="ECO:0000256" key="2">
    <source>
        <dbReference type="ARBA" id="ARBA00004123"/>
    </source>
</evidence>
<evidence type="ECO:0000256" key="1">
    <source>
        <dbReference type="ARBA" id="ARBA00001946"/>
    </source>
</evidence>
<dbReference type="InterPro" id="IPR050117">
    <property type="entry name" value="MAPK"/>
</dbReference>
<evidence type="ECO:0000256" key="4">
    <source>
        <dbReference type="ARBA" id="ARBA00012411"/>
    </source>
</evidence>
<evidence type="ECO:0000256" key="7">
    <source>
        <dbReference type="ARBA" id="ARBA00022679"/>
    </source>
</evidence>
<evidence type="ECO:0000256" key="10">
    <source>
        <dbReference type="ARBA" id="ARBA00022840"/>
    </source>
</evidence>
<dbReference type="Gene3D" id="1.10.510.10">
    <property type="entry name" value="Transferase(Phosphotransferase) domain 1"/>
    <property type="match status" value="1"/>
</dbReference>
<dbReference type="EMBL" id="LCWV01000009">
    <property type="protein sequence ID" value="PWI70472.1"/>
    <property type="molecule type" value="Genomic_DNA"/>
</dbReference>
<dbReference type="GO" id="GO:0005524">
    <property type="term" value="F:ATP binding"/>
    <property type="evidence" value="ECO:0007669"/>
    <property type="project" value="UniProtKB-KW"/>
</dbReference>
<keyword evidence="10" id="KW-0067">ATP-binding</keyword>
<name>A0A2U3E7J0_PURLI</name>
<keyword evidence="6" id="KW-0723">Serine/threonine-protein kinase</keyword>
<evidence type="ECO:0000256" key="5">
    <source>
        <dbReference type="ARBA" id="ARBA00022490"/>
    </source>
</evidence>
<dbReference type="GO" id="GO:0005634">
    <property type="term" value="C:nucleus"/>
    <property type="evidence" value="ECO:0007669"/>
    <property type="project" value="UniProtKB-SubCell"/>
</dbReference>
<keyword evidence="9" id="KW-0418">Kinase</keyword>
<feature type="compositionally biased region" description="Polar residues" evidence="12">
    <location>
        <begin position="102"/>
        <end position="111"/>
    </location>
</feature>
<evidence type="ECO:0000256" key="8">
    <source>
        <dbReference type="ARBA" id="ARBA00022741"/>
    </source>
</evidence>
<dbReference type="Pfam" id="PF00069">
    <property type="entry name" value="Pkinase"/>
    <property type="match status" value="1"/>
</dbReference>
<dbReference type="FunFam" id="1.10.510.10:FF:000049">
    <property type="entry name" value="Mitogen-activated protein kinase"/>
    <property type="match status" value="1"/>
</dbReference>
<dbReference type="InterPro" id="IPR008271">
    <property type="entry name" value="Ser/Thr_kinase_AS"/>
</dbReference>
<dbReference type="PROSITE" id="PS50011">
    <property type="entry name" value="PROTEIN_KINASE_DOM"/>
    <property type="match status" value="1"/>
</dbReference>
<keyword evidence="11" id="KW-0539">Nucleus</keyword>
<feature type="region of interest" description="Disordered" evidence="12">
    <location>
        <begin position="82"/>
        <end position="111"/>
    </location>
</feature>
<dbReference type="InterPro" id="IPR011009">
    <property type="entry name" value="Kinase-like_dom_sf"/>
</dbReference>